<dbReference type="InterPro" id="IPR011009">
    <property type="entry name" value="Kinase-like_dom_sf"/>
</dbReference>
<evidence type="ECO:0000313" key="4">
    <source>
        <dbReference type="EMBL" id="SKB46380.1"/>
    </source>
</evidence>
<evidence type="ECO:0000259" key="3">
    <source>
        <dbReference type="PROSITE" id="PS50011"/>
    </source>
</evidence>
<sequence>MEAAIKATAPGDFRIQRVVPVSGGDINRAYQLQTKSGRYFAKVNDAPQAPQMFVAESTGLAMLRQTVGIRAPQPFMAGQAHRDAFLLMEWIDAAGKHSEAGQAALGRMLAALHSQHRETFGLDHDNFIGRLPQANTPSADWTAFFIGQRLQKQLDIAQHTYSQAGLRASFDRLFARLGSLYPQEPPSLLHGDLWGGNYLVDAAGQPALIDPAVYYGHREADIAMTKLFGGFSTHFYAAYHEAYPLQAGWEARMDLWNLYPLLVHLNLFGASYLGAIQRSLKRYV</sequence>
<reference evidence="4 5" key="1">
    <citation type="submission" date="2017-02" db="EMBL/GenBank/DDBJ databases">
        <authorList>
            <person name="Peterson S.W."/>
        </authorList>
    </citation>
    <scope>NUCLEOTIDE SEQUENCE [LARGE SCALE GENOMIC DNA]</scope>
    <source>
        <strain evidence="4 5">DSM 22899</strain>
    </source>
</reference>
<evidence type="ECO:0000256" key="1">
    <source>
        <dbReference type="ARBA" id="ARBA00009460"/>
    </source>
</evidence>
<dbReference type="InterPro" id="IPR016477">
    <property type="entry name" value="Fructo-/Ketosamine-3-kinase"/>
</dbReference>
<comment type="similarity">
    <text evidence="1 2">Belongs to the fructosamine kinase family.</text>
</comment>
<accession>A0A1T5BHA0</accession>
<dbReference type="Gene3D" id="3.30.200.20">
    <property type="entry name" value="Phosphorylase Kinase, domain 1"/>
    <property type="match status" value="1"/>
</dbReference>
<organism evidence="4 5">
    <name type="scientific">Parapedobacter luteus</name>
    <dbReference type="NCBI Taxonomy" id="623280"/>
    <lineage>
        <taxon>Bacteria</taxon>
        <taxon>Pseudomonadati</taxon>
        <taxon>Bacteroidota</taxon>
        <taxon>Sphingobacteriia</taxon>
        <taxon>Sphingobacteriales</taxon>
        <taxon>Sphingobacteriaceae</taxon>
        <taxon>Parapedobacter</taxon>
    </lineage>
</organism>
<dbReference type="PROSITE" id="PS50011">
    <property type="entry name" value="PROTEIN_KINASE_DOM"/>
    <property type="match status" value="1"/>
</dbReference>
<dbReference type="Gene3D" id="3.90.1200.10">
    <property type="match status" value="1"/>
</dbReference>
<evidence type="ECO:0000313" key="5">
    <source>
        <dbReference type="Proteomes" id="UP000190541"/>
    </source>
</evidence>
<dbReference type="PANTHER" id="PTHR12149:SF8">
    <property type="entry name" value="PROTEIN-RIBULOSAMINE 3-KINASE"/>
    <property type="match status" value="1"/>
</dbReference>
<dbReference type="PANTHER" id="PTHR12149">
    <property type="entry name" value="FRUCTOSAMINE 3 KINASE-RELATED PROTEIN"/>
    <property type="match status" value="1"/>
</dbReference>
<dbReference type="Pfam" id="PF03881">
    <property type="entry name" value="Fructosamin_kin"/>
    <property type="match status" value="1"/>
</dbReference>
<feature type="domain" description="Protein kinase" evidence="3">
    <location>
        <begin position="15"/>
        <end position="284"/>
    </location>
</feature>
<protein>
    <submittedName>
        <fullName evidence="4">Fructosamine-3-kinase</fullName>
    </submittedName>
</protein>
<evidence type="ECO:0000256" key="2">
    <source>
        <dbReference type="PIRNR" id="PIRNR006221"/>
    </source>
</evidence>
<dbReference type="STRING" id="623280.SAMN05660226_01463"/>
<dbReference type="SUPFAM" id="SSF56112">
    <property type="entry name" value="Protein kinase-like (PK-like)"/>
    <property type="match status" value="1"/>
</dbReference>
<dbReference type="EMBL" id="FUYS01000003">
    <property type="protein sequence ID" value="SKB46380.1"/>
    <property type="molecule type" value="Genomic_DNA"/>
</dbReference>
<dbReference type="GO" id="GO:0005524">
    <property type="term" value="F:ATP binding"/>
    <property type="evidence" value="ECO:0007669"/>
    <property type="project" value="InterPro"/>
</dbReference>
<dbReference type="InterPro" id="IPR000719">
    <property type="entry name" value="Prot_kinase_dom"/>
</dbReference>
<dbReference type="AlphaFoldDB" id="A0A1T5BHA0"/>
<dbReference type="PIRSF" id="PIRSF006221">
    <property type="entry name" value="Ketosamine-3-kinase"/>
    <property type="match status" value="1"/>
</dbReference>
<keyword evidence="5" id="KW-1185">Reference proteome</keyword>
<proteinExistence type="inferred from homology"/>
<name>A0A1T5BHA0_9SPHI</name>
<dbReference type="Proteomes" id="UP000190541">
    <property type="component" value="Unassembled WGS sequence"/>
</dbReference>
<keyword evidence="2 4" id="KW-0418">Kinase</keyword>
<dbReference type="GO" id="GO:0004672">
    <property type="term" value="F:protein kinase activity"/>
    <property type="evidence" value="ECO:0007669"/>
    <property type="project" value="InterPro"/>
</dbReference>
<gene>
    <name evidence="4" type="ORF">SAMN05660226_01463</name>
</gene>
<keyword evidence="2" id="KW-0808">Transferase</keyword>